<feature type="compositionally biased region" description="Low complexity" evidence="3">
    <location>
        <begin position="1"/>
        <end position="15"/>
    </location>
</feature>
<dbReference type="AlphaFoldDB" id="A0A376B3Z8"/>
<sequence>MNPGDNQTNNYSNNNQRKKFQGPKRDAIMDLAQYKYQSIRVQLTDNRVVTGTLKGYDQLMNMVLDDAIEYIGDELDSTSLVGKRKLGFCVLRGTLLVMISPNYMQQKQESEK</sequence>
<evidence type="ECO:0000259" key="4">
    <source>
        <dbReference type="PROSITE" id="PS52002"/>
    </source>
</evidence>
<keyword evidence="2" id="KW-0687">Ribonucleoprotein</keyword>
<name>A0A376B3Z8_9ASCO</name>
<evidence type="ECO:0000313" key="6">
    <source>
        <dbReference type="Proteomes" id="UP000262825"/>
    </source>
</evidence>
<evidence type="ECO:0000313" key="5">
    <source>
        <dbReference type="EMBL" id="SSD59381.1"/>
    </source>
</evidence>
<dbReference type="SUPFAM" id="SSF50182">
    <property type="entry name" value="Sm-like ribonucleoproteins"/>
    <property type="match status" value="1"/>
</dbReference>
<dbReference type="PANTHER" id="PTHR10553">
    <property type="entry name" value="SMALL NUCLEAR RIBONUCLEOPROTEIN"/>
    <property type="match status" value="1"/>
</dbReference>
<evidence type="ECO:0000256" key="3">
    <source>
        <dbReference type="SAM" id="MobiDB-lite"/>
    </source>
</evidence>
<keyword evidence="6" id="KW-1185">Reference proteome</keyword>
<dbReference type="GO" id="GO:0071013">
    <property type="term" value="C:catalytic step 2 spliceosome"/>
    <property type="evidence" value="ECO:0007669"/>
    <property type="project" value="TreeGrafter"/>
</dbReference>
<proteinExistence type="inferred from homology"/>
<comment type="similarity">
    <text evidence="1">Belongs to the snRNP Sm proteins family.</text>
</comment>
<accession>A0A376B3Z8</accession>
<gene>
    <name evidence="5" type="ORF">SCODWIG_01142</name>
</gene>
<dbReference type="InterPro" id="IPR010920">
    <property type="entry name" value="LSM_dom_sf"/>
</dbReference>
<feature type="domain" description="Sm" evidence="4">
    <location>
        <begin position="26"/>
        <end position="105"/>
    </location>
</feature>
<dbReference type="EMBL" id="UFAJ01000132">
    <property type="protein sequence ID" value="SSD59381.1"/>
    <property type="molecule type" value="Genomic_DNA"/>
</dbReference>
<dbReference type="SMART" id="SM00651">
    <property type="entry name" value="Sm"/>
    <property type="match status" value="1"/>
</dbReference>
<organism evidence="5 6">
    <name type="scientific">Saccharomycodes ludwigii</name>
    <dbReference type="NCBI Taxonomy" id="36035"/>
    <lineage>
        <taxon>Eukaryota</taxon>
        <taxon>Fungi</taxon>
        <taxon>Dikarya</taxon>
        <taxon>Ascomycota</taxon>
        <taxon>Saccharomycotina</taxon>
        <taxon>Saccharomycetes</taxon>
        <taxon>Saccharomycodales</taxon>
        <taxon>Saccharomycodaceae</taxon>
        <taxon>Saccharomycodes</taxon>
    </lineage>
</organism>
<dbReference type="Pfam" id="PF01423">
    <property type="entry name" value="LSM"/>
    <property type="match status" value="1"/>
</dbReference>
<dbReference type="GO" id="GO:0003723">
    <property type="term" value="F:RNA binding"/>
    <property type="evidence" value="ECO:0007669"/>
    <property type="project" value="InterPro"/>
</dbReference>
<reference evidence="6" key="1">
    <citation type="submission" date="2018-06" db="EMBL/GenBank/DDBJ databases">
        <authorList>
            <person name="Guldener U."/>
        </authorList>
    </citation>
    <scope>NUCLEOTIDE SEQUENCE [LARGE SCALE GENOMIC DNA]</scope>
    <source>
        <strain evidence="6">UTAD17</strain>
    </source>
</reference>
<dbReference type="InterPro" id="IPR001163">
    <property type="entry name" value="Sm_dom_euk/arc"/>
</dbReference>
<dbReference type="InterPro" id="IPR047575">
    <property type="entry name" value="Sm"/>
</dbReference>
<dbReference type="VEuPathDB" id="FungiDB:SCODWIG_01142"/>
<dbReference type="GO" id="GO:0005688">
    <property type="term" value="C:U6 snRNP"/>
    <property type="evidence" value="ECO:0007669"/>
    <property type="project" value="TreeGrafter"/>
</dbReference>
<protein>
    <submittedName>
        <fullName evidence="5">Related to U6 snRNA-associated Sm-like protein LSm7</fullName>
    </submittedName>
</protein>
<feature type="region of interest" description="Disordered" evidence="3">
    <location>
        <begin position="1"/>
        <end position="23"/>
    </location>
</feature>
<dbReference type="GO" id="GO:1990726">
    <property type="term" value="C:Lsm1-7-Pat1 complex"/>
    <property type="evidence" value="ECO:0007669"/>
    <property type="project" value="TreeGrafter"/>
</dbReference>
<dbReference type="Gene3D" id="2.30.30.100">
    <property type="match status" value="1"/>
</dbReference>
<dbReference type="PANTHER" id="PTHR10553:SF5">
    <property type="entry name" value="U6 SNRNA-ASSOCIATED SM-LIKE PROTEIN LSM7"/>
    <property type="match status" value="1"/>
</dbReference>
<evidence type="ECO:0000256" key="2">
    <source>
        <dbReference type="ARBA" id="ARBA00023274"/>
    </source>
</evidence>
<dbReference type="InterPro" id="IPR044641">
    <property type="entry name" value="Lsm7/SmG-like"/>
</dbReference>
<dbReference type="PROSITE" id="PS52002">
    <property type="entry name" value="SM"/>
    <property type="match status" value="1"/>
</dbReference>
<dbReference type="Proteomes" id="UP000262825">
    <property type="component" value="Unassembled WGS sequence"/>
</dbReference>
<dbReference type="GO" id="GO:0071004">
    <property type="term" value="C:U2-type prespliceosome"/>
    <property type="evidence" value="ECO:0007669"/>
    <property type="project" value="TreeGrafter"/>
</dbReference>
<dbReference type="PIRSF" id="PIRSF037188">
    <property type="entry name" value="U6_snRNA_Lsm7"/>
    <property type="match status" value="1"/>
</dbReference>
<evidence type="ECO:0000256" key="1">
    <source>
        <dbReference type="ARBA" id="ARBA00006850"/>
    </source>
</evidence>
<dbReference type="GO" id="GO:0097526">
    <property type="term" value="C:spliceosomal tri-snRNP complex"/>
    <property type="evidence" value="ECO:0007669"/>
    <property type="project" value="TreeGrafter"/>
</dbReference>